<keyword evidence="3" id="KW-1185">Reference proteome</keyword>
<feature type="transmembrane region" description="Helical" evidence="1">
    <location>
        <begin position="325"/>
        <end position="344"/>
    </location>
</feature>
<feature type="transmembrane region" description="Helical" evidence="1">
    <location>
        <begin position="247"/>
        <end position="265"/>
    </location>
</feature>
<evidence type="ECO:0008006" key="4">
    <source>
        <dbReference type="Google" id="ProtNLM"/>
    </source>
</evidence>
<keyword evidence="1" id="KW-0812">Transmembrane</keyword>
<evidence type="ECO:0000313" key="2">
    <source>
        <dbReference type="EMBL" id="MBK1816047.1"/>
    </source>
</evidence>
<gene>
    <name evidence="2" type="ORF">JIN84_10525</name>
</gene>
<sequence>MSTTSSQLDTGIIIRRSLFLLLLLILTLGNLFVLFRGLSTPQGMDQAQIAREIARGNGITTKMIRPVAYYQAQKADEGSVPMVHFPDTYHSPLNPLLNAAVLKIIGADDANKWQMSPSEWIYPLDRVIAAVSVLFFLMSIGVNYLLVSRIFDPKVAGVCAILMLFCETFWNVSMSGLPQMLMLLLFSCGIYFVYRAVEASTEGRIPFAPAVIAGLFFMLLALTHWMTVWISLGYIIFAAVYFRPRGFVGLTVLAMILIPAALVMVRNQDISGSPFGTAFLTLYNGLGNGTEGAVMRNSDLQAQPLILDGLIMKIVRTTLLQTTDIIPFLGGIFVAPLFFLSLLHPFKRASIANFRWVILLMWVFATLGMGFFGISKDALDPNQMHLLFAPIMTAYGLAFISILWSRLDVVATTPMLKNLHHIVVVCICVLPLVASLPNKVQIGLHFRDRGGHPNWPPYLAGPLNSNEMLKGWTTEKQVIFSDQPWATAWYADRISIWLPPTREGFEKLENIAAELQTPVAGILISPSSHGSGSITDVMENYKDFSALVLNGRVASTTSSSMTTLDGITIYDKSRRLEGISKRYSKPNFLSWPDLLFYADKQMSQPVQK</sequence>
<feature type="transmembrane region" description="Helical" evidence="1">
    <location>
        <begin position="12"/>
        <end position="35"/>
    </location>
</feature>
<feature type="transmembrane region" description="Helical" evidence="1">
    <location>
        <begin position="215"/>
        <end position="241"/>
    </location>
</feature>
<dbReference type="Proteomes" id="UP000600139">
    <property type="component" value="Unassembled WGS sequence"/>
</dbReference>
<evidence type="ECO:0000313" key="3">
    <source>
        <dbReference type="Proteomes" id="UP000600139"/>
    </source>
</evidence>
<keyword evidence="1" id="KW-0472">Membrane</keyword>
<keyword evidence="1" id="KW-1133">Transmembrane helix</keyword>
<evidence type="ECO:0000256" key="1">
    <source>
        <dbReference type="SAM" id="Phobius"/>
    </source>
</evidence>
<dbReference type="AlphaFoldDB" id="A0A934R430"/>
<reference evidence="2" key="1">
    <citation type="submission" date="2021-01" db="EMBL/GenBank/DDBJ databases">
        <title>Modified the classification status of verrucomicrobia.</title>
        <authorList>
            <person name="Feng X."/>
        </authorList>
    </citation>
    <scope>NUCLEOTIDE SEQUENCE</scope>
    <source>
        <strain evidence="2">JCM 18052</strain>
    </source>
</reference>
<feature type="transmembrane region" description="Helical" evidence="1">
    <location>
        <begin position="127"/>
        <end position="147"/>
    </location>
</feature>
<protein>
    <recommendedName>
        <fullName evidence="4">Glycosyltransferase RgtA/B/C/D-like domain-containing protein</fullName>
    </recommendedName>
</protein>
<feature type="transmembrane region" description="Helical" evidence="1">
    <location>
        <begin position="154"/>
        <end position="170"/>
    </location>
</feature>
<feature type="transmembrane region" description="Helical" evidence="1">
    <location>
        <begin position="386"/>
        <end position="407"/>
    </location>
</feature>
<name>A0A934R430_9BACT</name>
<feature type="transmembrane region" description="Helical" evidence="1">
    <location>
        <begin position="419"/>
        <end position="437"/>
    </location>
</feature>
<comment type="caution">
    <text evidence="2">The sequence shown here is derived from an EMBL/GenBank/DDBJ whole genome shotgun (WGS) entry which is preliminary data.</text>
</comment>
<organism evidence="2 3">
    <name type="scientific">Luteolibacter yonseiensis</name>
    <dbReference type="NCBI Taxonomy" id="1144680"/>
    <lineage>
        <taxon>Bacteria</taxon>
        <taxon>Pseudomonadati</taxon>
        <taxon>Verrucomicrobiota</taxon>
        <taxon>Verrucomicrobiia</taxon>
        <taxon>Verrucomicrobiales</taxon>
        <taxon>Verrucomicrobiaceae</taxon>
        <taxon>Luteolibacter</taxon>
    </lineage>
</organism>
<proteinExistence type="predicted"/>
<feature type="transmembrane region" description="Helical" evidence="1">
    <location>
        <begin position="356"/>
        <end position="374"/>
    </location>
</feature>
<dbReference type="RefSeq" id="WP_200351004.1">
    <property type="nucleotide sequence ID" value="NZ_BAABHZ010000006.1"/>
</dbReference>
<dbReference type="EMBL" id="JAENIK010000011">
    <property type="protein sequence ID" value="MBK1816047.1"/>
    <property type="molecule type" value="Genomic_DNA"/>
</dbReference>
<accession>A0A934R430</accession>